<dbReference type="Proteomes" id="UP001302126">
    <property type="component" value="Unassembled WGS sequence"/>
</dbReference>
<dbReference type="InterPro" id="IPR000387">
    <property type="entry name" value="Tyr_Pase_dom"/>
</dbReference>
<name>A0AAN6WZ30_9PEZI</name>
<reference evidence="2" key="1">
    <citation type="journal article" date="2023" name="Mol. Phylogenet. Evol.">
        <title>Genome-scale phylogeny and comparative genomics of the fungal order Sordariales.</title>
        <authorList>
            <person name="Hensen N."/>
            <person name="Bonometti L."/>
            <person name="Westerberg I."/>
            <person name="Brannstrom I.O."/>
            <person name="Guillou S."/>
            <person name="Cros-Aarteil S."/>
            <person name="Calhoun S."/>
            <person name="Haridas S."/>
            <person name="Kuo A."/>
            <person name="Mondo S."/>
            <person name="Pangilinan J."/>
            <person name="Riley R."/>
            <person name="LaButti K."/>
            <person name="Andreopoulos B."/>
            <person name="Lipzen A."/>
            <person name="Chen C."/>
            <person name="Yan M."/>
            <person name="Daum C."/>
            <person name="Ng V."/>
            <person name="Clum A."/>
            <person name="Steindorff A."/>
            <person name="Ohm R.A."/>
            <person name="Martin F."/>
            <person name="Silar P."/>
            <person name="Natvig D.O."/>
            <person name="Lalanne C."/>
            <person name="Gautier V."/>
            <person name="Ament-Velasquez S.L."/>
            <person name="Kruys A."/>
            <person name="Hutchinson M.I."/>
            <person name="Powell A.J."/>
            <person name="Barry K."/>
            <person name="Miller A.N."/>
            <person name="Grigoriev I.V."/>
            <person name="Debuchy R."/>
            <person name="Gladieux P."/>
            <person name="Hiltunen Thoren M."/>
            <person name="Johannesson H."/>
        </authorList>
    </citation>
    <scope>NUCLEOTIDE SEQUENCE</scope>
    <source>
        <strain evidence="2">PSN309</strain>
    </source>
</reference>
<gene>
    <name evidence="2" type="ORF">QBC35DRAFT_377289</name>
</gene>
<dbReference type="EMBL" id="MU864364">
    <property type="protein sequence ID" value="KAK4190616.1"/>
    <property type="molecule type" value="Genomic_DNA"/>
</dbReference>
<proteinExistence type="predicted"/>
<evidence type="ECO:0000313" key="2">
    <source>
        <dbReference type="EMBL" id="KAK4190616.1"/>
    </source>
</evidence>
<dbReference type="InterPro" id="IPR026893">
    <property type="entry name" value="Tyr/Ser_Pase_IphP-type"/>
</dbReference>
<dbReference type="PROSITE" id="PS00383">
    <property type="entry name" value="TYR_PHOSPHATASE_1"/>
    <property type="match status" value="1"/>
</dbReference>
<feature type="domain" description="Tyrosine specific protein phosphatases" evidence="1">
    <location>
        <begin position="156"/>
        <end position="222"/>
    </location>
</feature>
<evidence type="ECO:0000313" key="3">
    <source>
        <dbReference type="Proteomes" id="UP001302126"/>
    </source>
</evidence>
<protein>
    <submittedName>
        <fullName evidence="2">Tyrosine-protein phosphatase</fullName>
    </submittedName>
</protein>
<organism evidence="2 3">
    <name type="scientific">Podospora australis</name>
    <dbReference type="NCBI Taxonomy" id="1536484"/>
    <lineage>
        <taxon>Eukaryota</taxon>
        <taxon>Fungi</taxon>
        <taxon>Dikarya</taxon>
        <taxon>Ascomycota</taxon>
        <taxon>Pezizomycotina</taxon>
        <taxon>Sordariomycetes</taxon>
        <taxon>Sordariomycetidae</taxon>
        <taxon>Sordariales</taxon>
        <taxon>Podosporaceae</taxon>
        <taxon>Podospora</taxon>
    </lineage>
</organism>
<keyword evidence="3" id="KW-1185">Reference proteome</keyword>
<dbReference type="Gene3D" id="3.90.190.10">
    <property type="entry name" value="Protein tyrosine phosphatase superfamily"/>
    <property type="match status" value="1"/>
</dbReference>
<comment type="caution">
    <text evidence="2">The sequence shown here is derived from an EMBL/GenBank/DDBJ whole genome shotgun (WGS) entry which is preliminary data.</text>
</comment>
<sequence length="301" mass="32889">MAETAELNLASLAQTDVSVPLPKSLLYQALSSPPFITLPGTFNTRDLGLVPGSPIRPGKFFRSGGFFMTGPNLPEEAKSVLSEKLKIKKVFDLRSVREHEKSPDPADMGQGVEVVWTEPAELDATVDIKDFVEGEGEEGYKKMYLDVLRVYCDAIKKVLEYVRDMDVDEEQGGMVFHCTAGRDRTGVMAGILLTIAGAKEDVVALDLLLSRIGTEPAREQLLAFALKGSFAESMDAPGFHNLASLRASCWAAFIKAAEEEHGGLEGYVKRHLGFSEGEVERIRANLVGEVKNERVGNVEVL</sequence>
<reference evidence="2" key="2">
    <citation type="submission" date="2023-05" db="EMBL/GenBank/DDBJ databases">
        <authorList>
            <consortium name="Lawrence Berkeley National Laboratory"/>
            <person name="Steindorff A."/>
            <person name="Hensen N."/>
            <person name="Bonometti L."/>
            <person name="Westerberg I."/>
            <person name="Brannstrom I.O."/>
            <person name="Guillou S."/>
            <person name="Cros-Aarteil S."/>
            <person name="Calhoun S."/>
            <person name="Haridas S."/>
            <person name="Kuo A."/>
            <person name="Mondo S."/>
            <person name="Pangilinan J."/>
            <person name="Riley R."/>
            <person name="Labutti K."/>
            <person name="Andreopoulos B."/>
            <person name="Lipzen A."/>
            <person name="Chen C."/>
            <person name="Yanf M."/>
            <person name="Daum C."/>
            <person name="Ng V."/>
            <person name="Clum A."/>
            <person name="Ohm R."/>
            <person name="Martin F."/>
            <person name="Silar P."/>
            <person name="Natvig D."/>
            <person name="Lalanne C."/>
            <person name="Gautier V."/>
            <person name="Ament-Velasquez S.L."/>
            <person name="Kruys A."/>
            <person name="Hutchinson M.I."/>
            <person name="Powell A.J."/>
            <person name="Barry K."/>
            <person name="Miller A.N."/>
            <person name="Grigoriev I.V."/>
            <person name="Debuchy R."/>
            <person name="Gladieux P."/>
            <person name="Thoren M.H."/>
            <person name="Johannesson H."/>
        </authorList>
    </citation>
    <scope>NUCLEOTIDE SEQUENCE</scope>
    <source>
        <strain evidence="2">PSN309</strain>
    </source>
</reference>
<dbReference type="AlphaFoldDB" id="A0AAN6WZ30"/>
<dbReference type="InterPro" id="IPR016130">
    <property type="entry name" value="Tyr_Pase_AS"/>
</dbReference>
<dbReference type="InterPro" id="IPR029021">
    <property type="entry name" value="Prot-tyrosine_phosphatase-like"/>
</dbReference>
<dbReference type="GO" id="GO:0004721">
    <property type="term" value="F:phosphoprotein phosphatase activity"/>
    <property type="evidence" value="ECO:0007669"/>
    <property type="project" value="InterPro"/>
</dbReference>
<dbReference type="PROSITE" id="PS50056">
    <property type="entry name" value="TYR_PHOSPHATASE_2"/>
    <property type="match status" value="1"/>
</dbReference>
<dbReference type="SUPFAM" id="SSF52799">
    <property type="entry name" value="(Phosphotyrosine protein) phosphatases II"/>
    <property type="match status" value="1"/>
</dbReference>
<accession>A0AAN6WZ30</accession>
<dbReference type="Pfam" id="PF13350">
    <property type="entry name" value="Y_phosphatase3"/>
    <property type="match status" value="1"/>
</dbReference>
<evidence type="ECO:0000259" key="1">
    <source>
        <dbReference type="PROSITE" id="PS50056"/>
    </source>
</evidence>